<feature type="compositionally biased region" description="Polar residues" evidence="1">
    <location>
        <begin position="188"/>
        <end position="206"/>
    </location>
</feature>
<evidence type="ECO:0008006" key="4">
    <source>
        <dbReference type="Google" id="ProtNLM"/>
    </source>
</evidence>
<proteinExistence type="predicted"/>
<name>A0AA47MQL3_MERPO</name>
<sequence length="407" mass="43269">MRTPPPPPTSQPASTADDDTSLVPDILVGRASVGESCYISVTVEGVPCLALVDSGATVSLVRPDVVPGGIQLEPTAKWLRTVTGELAPLTGKSRFSVTIGGWAVRHLLWIAAVQEPCILGLDFLKATGCVLDFGRGLVSFRGGPVVTMWPIDTPVTPPVRLFTPAGESIGAALNITPAASLPPATPTRSVGPSFTSTPPSASQLQPRGTVEAGVNSTPSGTTSTVHATTSRNSGAVISPDGIPPEIRRNWAGGSRSDRLASVAAGHAAFRRPGSPRQRTAARVRRRGRRGGVRQRLRRLGLRRLPLPSIILGNAQSLRNKVDELQANVKHISEYRDACVIALTETWLKDYDPTQDFDIDGFGQPYRLDRDAQITGKSLGGGVCFRPSRRGKLSAKRSLYGQRALFGN</sequence>
<evidence type="ECO:0000313" key="3">
    <source>
        <dbReference type="Proteomes" id="UP001174136"/>
    </source>
</evidence>
<gene>
    <name evidence="2" type="ORF">N1851_016764</name>
</gene>
<dbReference type="InterPro" id="IPR021109">
    <property type="entry name" value="Peptidase_aspartic_dom_sf"/>
</dbReference>
<dbReference type="Proteomes" id="UP001174136">
    <property type="component" value="Unassembled WGS sequence"/>
</dbReference>
<dbReference type="PROSITE" id="PS00141">
    <property type="entry name" value="ASP_PROTEASE"/>
    <property type="match status" value="1"/>
</dbReference>
<dbReference type="Pfam" id="PF13650">
    <property type="entry name" value="Asp_protease_2"/>
    <property type="match status" value="1"/>
</dbReference>
<comment type="caution">
    <text evidence="2">The sequence shown here is derived from an EMBL/GenBank/DDBJ whole genome shotgun (WGS) entry which is preliminary data.</text>
</comment>
<feature type="compositionally biased region" description="Pro residues" evidence="1">
    <location>
        <begin position="1"/>
        <end position="10"/>
    </location>
</feature>
<dbReference type="EMBL" id="JAOPHQ010002998">
    <property type="protein sequence ID" value="KAK0144778.1"/>
    <property type="molecule type" value="Genomic_DNA"/>
</dbReference>
<evidence type="ECO:0000256" key="1">
    <source>
        <dbReference type="SAM" id="MobiDB-lite"/>
    </source>
</evidence>
<evidence type="ECO:0000313" key="2">
    <source>
        <dbReference type="EMBL" id="KAK0144778.1"/>
    </source>
</evidence>
<feature type="region of interest" description="Disordered" evidence="1">
    <location>
        <begin position="1"/>
        <end position="20"/>
    </location>
</feature>
<keyword evidence="3" id="KW-1185">Reference proteome</keyword>
<dbReference type="InterPro" id="IPR001969">
    <property type="entry name" value="Aspartic_peptidase_AS"/>
</dbReference>
<dbReference type="GO" id="GO:0004190">
    <property type="term" value="F:aspartic-type endopeptidase activity"/>
    <property type="evidence" value="ECO:0007669"/>
    <property type="project" value="InterPro"/>
</dbReference>
<dbReference type="Gene3D" id="2.40.70.10">
    <property type="entry name" value="Acid Proteases"/>
    <property type="match status" value="1"/>
</dbReference>
<protein>
    <recommendedName>
        <fullName evidence="4">Peptidase A2 domain-containing protein</fullName>
    </recommendedName>
</protein>
<organism evidence="2 3">
    <name type="scientific">Merluccius polli</name>
    <name type="common">Benguela hake</name>
    <name type="synonym">Merluccius cadenati</name>
    <dbReference type="NCBI Taxonomy" id="89951"/>
    <lineage>
        <taxon>Eukaryota</taxon>
        <taxon>Metazoa</taxon>
        <taxon>Chordata</taxon>
        <taxon>Craniata</taxon>
        <taxon>Vertebrata</taxon>
        <taxon>Euteleostomi</taxon>
        <taxon>Actinopterygii</taxon>
        <taxon>Neopterygii</taxon>
        <taxon>Teleostei</taxon>
        <taxon>Neoteleostei</taxon>
        <taxon>Acanthomorphata</taxon>
        <taxon>Zeiogadaria</taxon>
        <taxon>Gadariae</taxon>
        <taxon>Gadiformes</taxon>
        <taxon>Gadoidei</taxon>
        <taxon>Merlucciidae</taxon>
        <taxon>Merluccius</taxon>
    </lineage>
</organism>
<feature type="compositionally biased region" description="Polar residues" evidence="1">
    <location>
        <begin position="214"/>
        <end position="235"/>
    </location>
</feature>
<dbReference type="SUPFAM" id="SSF50630">
    <property type="entry name" value="Acid proteases"/>
    <property type="match status" value="1"/>
</dbReference>
<dbReference type="GO" id="GO:0006508">
    <property type="term" value="P:proteolysis"/>
    <property type="evidence" value="ECO:0007669"/>
    <property type="project" value="InterPro"/>
</dbReference>
<feature type="region of interest" description="Disordered" evidence="1">
    <location>
        <begin position="180"/>
        <end position="243"/>
    </location>
</feature>
<accession>A0AA47MQL3</accession>
<reference evidence="2" key="1">
    <citation type="journal article" date="2023" name="Front. Mar. Sci.">
        <title>A new Merluccius polli reference genome to investigate the effects of global change in West African waters.</title>
        <authorList>
            <person name="Mateo J.L."/>
            <person name="Blanco-Fernandez C."/>
            <person name="Garcia-Vazquez E."/>
            <person name="Machado-Schiaffino G."/>
        </authorList>
    </citation>
    <scope>NUCLEOTIDE SEQUENCE</scope>
    <source>
        <strain evidence="2">C29</strain>
        <tissue evidence="2">Fin</tissue>
    </source>
</reference>
<dbReference type="AlphaFoldDB" id="A0AA47MQL3"/>